<organism evidence="2">
    <name type="scientific">Arion vulgaris</name>
    <dbReference type="NCBI Taxonomy" id="1028688"/>
    <lineage>
        <taxon>Eukaryota</taxon>
        <taxon>Metazoa</taxon>
        <taxon>Spiralia</taxon>
        <taxon>Lophotrochozoa</taxon>
        <taxon>Mollusca</taxon>
        <taxon>Gastropoda</taxon>
        <taxon>Heterobranchia</taxon>
        <taxon>Euthyneura</taxon>
        <taxon>Panpulmonata</taxon>
        <taxon>Eupulmonata</taxon>
        <taxon>Stylommatophora</taxon>
        <taxon>Helicina</taxon>
        <taxon>Arionoidea</taxon>
        <taxon>Arionidae</taxon>
        <taxon>Arion</taxon>
    </lineage>
</organism>
<protein>
    <submittedName>
        <fullName evidence="2">Uncharacterized protein</fullName>
    </submittedName>
</protein>
<feature type="non-terminal residue" evidence="2">
    <location>
        <position position="1"/>
    </location>
</feature>
<evidence type="ECO:0000256" key="1">
    <source>
        <dbReference type="SAM" id="MobiDB-lite"/>
    </source>
</evidence>
<feature type="compositionally biased region" description="Polar residues" evidence="1">
    <location>
        <begin position="41"/>
        <end position="55"/>
    </location>
</feature>
<gene>
    <name evidence="2" type="primary">ORF219502</name>
</gene>
<feature type="compositionally biased region" description="Polar residues" evidence="1">
    <location>
        <begin position="93"/>
        <end position="104"/>
    </location>
</feature>
<feature type="compositionally biased region" description="Low complexity" evidence="1">
    <location>
        <begin position="16"/>
        <end position="32"/>
    </location>
</feature>
<feature type="non-terminal residue" evidence="2">
    <location>
        <position position="104"/>
    </location>
</feature>
<reference evidence="2" key="1">
    <citation type="submission" date="2014-12" db="EMBL/GenBank/DDBJ databases">
        <title>Insight into the proteome of Arion vulgaris.</title>
        <authorList>
            <person name="Aradska J."/>
            <person name="Bulat T."/>
            <person name="Smidak R."/>
            <person name="Sarate P."/>
            <person name="Gangsoo J."/>
            <person name="Sialana F."/>
            <person name="Bilban M."/>
            <person name="Lubec G."/>
        </authorList>
    </citation>
    <scope>NUCLEOTIDE SEQUENCE</scope>
    <source>
        <tissue evidence="2">Skin</tissue>
    </source>
</reference>
<feature type="region of interest" description="Disordered" evidence="1">
    <location>
        <begin position="1"/>
        <end position="104"/>
    </location>
</feature>
<dbReference type="AlphaFoldDB" id="A0A0B7BZT8"/>
<feature type="compositionally biased region" description="Polar residues" evidence="1">
    <location>
        <begin position="1"/>
        <end position="10"/>
    </location>
</feature>
<sequence>PEQYLQQLPQWASHVPPQQQPQSLPGQMPLPSGQQYEMPGSTPSVQQPTPQTLSRQSTQSLPQQIPSQQWPQNQFLNQGQMPSGHSQMPLGQVQASTIEIPSLT</sequence>
<evidence type="ECO:0000313" key="2">
    <source>
        <dbReference type="EMBL" id="CEK98754.1"/>
    </source>
</evidence>
<feature type="compositionally biased region" description="Low complexity" evidence="1">
    <location>
        <begin position="56"/>
        <end position="74"/>
    </location>
</feature>
<accession>A0A0B7BZT8</accession>
<proteinExistence type="predicted"/>
<name>A0A0B7BZT8_9EUPU</name>
<feature type="compositionally biased region" description="Polar residues" evidence="1">
    <location>
        <begin position="75"/>
        <end position="86"/>
    </location>
</feature>
<dbReference type="EMBL" id="HACG01051883">
    <property type="protein sequence ID" value="CEK98754.1"/>
    <property type="molecule type" value="Transcribed_RNA"/>
</dbReference>